<evidence type="ECO:0000256" key="2">
    <source>
        <dbReference type="ARBA" id="ARBA00005695"/>
    </source>
</evidence>
<evidence type="ECO:0000256" key="3">
    <source>
        <dbReference type="ARBA" id="ARBA00022729"/>
    </source>
</evidence>
<keyword evidence="7" id="KW-1185">Reference proteome</keyword>
<evidence type="ECO:0000313" key="7">
    <source>
        <dbReference type="Proteomes" id="UP000199347"/>
    </source>
</evidence>
<protein>
    <submittedName>
        <fullName evidence="6">Microcin C transport system substrate-binding protein</fullName>
    </submittedName>
</protein>
<name>A0A1G5NBR4_AFIMA</name>
<dbReference type="GO" id="GO:0015833">
    <property type="term" value="P:peptide transport"/>
    <property type="evidence" value="ECO:0007669"/>
    <property type="project" value="TreeGrafter"/>
</dbReference>
<dbReference type="InterPro" id="IPR000914">
    <property type="entry name" value="SBP_5_dom"/>
</dbReference>
<proteinExistence type="inferred from homology"/>
<dbReference type="CDD" id="cd08497">
    <property type="entry name" value="MbnE-like"/>
    <property type="match status" value="1"/>
</dbReference>
<dbReference type="OrthoDB" id="9803988at2"/>
<reference evidence="6 7" key="1">
    <citation type="submission" date="2016-10" db="EMBL/GenBank/DDBJ databases">
        <authorList>
            <person name="de Groot N.N."/>
        </authorList>
    </citation>
    <scope>NUCLEOTIDE SEQUENCE [LARGE SCALE GENOMIC DNA]</scope>
    <source>
        <strain evidence="6 7">DSM 2698</strain>
    </source>
</reference>
<comment type="similarity">
    <text evidence="2">Belongs to the bacterial solute-binding protein 5 family.</text>
</comment>
<organism evidence="6 7">
    <name type="scientific">Afifella marina DSM 2698</name>
    <dbReference type="NCBI Taxonomy" id="1120955"/>
    <lineage>
        <taxon>Bacteria</taxon>
        <taxon>Pseudomonadati</taxon>
        <taxon>Pseudomonadota</taxon>
        <taxon>Alphaproteobacteria</taxon>
        <taxon>Hyphomicrobiales</taxon>
        <taxon>Afifellaceae</taxon>
        <taxon>Afifella</taxon>
    </lineage>
</organism>
<dbReference type="PIRSF" id="PIRSF002741">
    <property type="entry name" value="MppA"/>
    <property type="match status" value="1"/>
</dbReference>
<evidence type="ECO:0000313" key="6">
    <source>
        <dbReference type="EMBL" id="SCZ34378.1"/>
    </source>
</evidence>
<dbReference type="RefSeq" id="WP_092811547.1">
    <property type="nucleotide sequence ID" value="NZ_FMVW01000003.1"/>
</dbReference>
<evidence type="ECO:0000259" key="5">
    <source>
        <dbReference type="Pfam" id="PF00496"/>
    </source>
</evidence>
<dbReference type="Gene3D" id="3.40.190.10">
    <property type="entry name" value="Periplasmic binding protein-like II"/>
    <property type="match status" value="1"/>
</dbReference>
<dbReference type="AlphaFoldDB" id="A0A1G5NBR4"/>
<dbReference type="GO" id="GO:0043190">
    <property type="term" value="C:ATP-binding cassette (ABC) transporter complex"/>
    <property type="evidence" value="ECO:0007669"/>
    <property type="project" value="InterPro"/>
</dbReference>
<dbReference type="Proteomes" id="UP000199347">
    <property type="component" value="Unassembled WGS sequence"/>
</dbReference>
<feature type="signal peptide" evidence="4">
    <location>
        <begin position="1"/>
        <end position="24"/>
    </location>
</feature>
<dbReference type="Pfam" id="PF00496">
    <property type="entry name" value="SBP_bac_5"/>
    <property type="match status" value="1"/>
</dbReference>
<keyword evidence="3 4" id="KW-0732">Signal</keyword>
<gene>
    <name evidence="6" type="ORF">SAMN03080610_01680</name>
</gene>
<dbReference type="PANTHER" id="PTHR30290:SF64">
    <property type="entry name" value="ABC TRANSPORTER PERIPLASMIC BINDING PROTEIN"/>
    <property type="match status" value="1"/>
</dbReference>
<dbReference type="GO" id="GO:0030288">
    <property type="term" value="C:outer membrane-bounded periplasmic space"/>
    <property type="evidence" value="ECO:0007669"/>
    <property type="project" value="TreeGrafter"/>
</dbReference>
<dbReference type="SUPFAM" id="SSF53850">
    <property type="entry name" value="Periplasmic binding protein-like II"/>
    <property type="match status" value="1"/>
</dbReference>
<dbReference type="Gene3D" id="3.10.105.10">
    <property type="entry name" value="Dipeptide-binding Protein, Domain 3"/>
    <property type="match status" value="1"/>
</dbReference>
<dbReference type="EMBL" id="FMVW01000003">
    <property type="protein sequence ID" value="SCZ34378.1"/>
    <property type="molecule type" value="Genomic_DNA"/>
</dbReference>
<dbReference type="GO" id="GO:0042884">
    <property type="term" value="P:microcin transport"/>
    <property type="evidence" value="ECO:0007669"/>
    <property type="project" value="TreeGrafter"/>
</dbReference>
<dbReference type="STRING" id="1120955.SAMN03080610_01680"/>
<accession>A0A1G5NBR4</accession>
<evidence type="ECO:0000256" key="1">
    <source>
        <dbReference type="ARBA" id="ARBA00004418"/>
    </source>
</evidence>
<feature type="domain" description="Solute-binding protein family 5" evidence="5">
    <location>
        <begin position="122"/>
        <end position="531"/>
    </location>
</feature>
<comment type="subcellular location">
    <subcellularLocation>
        <location evidence="1">Periplasm</location>
    </subcellularLocation>
</comment>
<sequence length="631" mass="72438">MTARFLQLSLVCLLALSGFVSAQAQDAGQPRDEKTWRHATSLIHEPKYGPDFPHYDYVNVDAPKGGTLNQVAIGTFDSLNPFIIRGTVAAGLGSIVNARGGIGYDSLMEPSEEEPSTSYALIAEAMSYPEDYSSATFRLNPKARWHDGEPITAEDVVWSFNTLKEINPQYNQYYHNVVKAEITGEREVTFTFDQKGNRELPNIMGDLVIVPKHWWTGTDKNGNKRDITQPTLEPPLSSGPYRIKSFIPGRSVVWERVPDYWGKDHPLRVGRYNFDEIRYEYFRDANAVWEAFTKGGIYDFRAENRAQRWAQSYDFPAVERGDVKKEEFQTTSGEPMQAYVLNTRRDKFADRRVRHALTLAFDFESLNKNLFFGLYSRTDSYFEGTELEETGLPEGQELEYLEKVRDKVPPEVFSEEFKLPVFDSREAMRDHLREAVKLLREAGWEQRDGGLFNKETGERFTIQFLGNDPNDEKIFSPYANTLRRLGIDTSIRIVDAAQYQALTDDFDYDVIAGVFGQSQSPGNEQREYWGSYAADQRGSRNAAGIKNEAVDELINDIVYASDRKSLVAATRALDRVLLWNYYMVPQWNLPKIWLAYWNKFGIPDKQPSYAGVDVYSWWIDPEKEKKLRMAE</sequence>
<dbReference type="PANTHER" id="PTHR30290">
    <property type="entry name" value="PERIPLASMIC BINDING COMPONENT OF ABC TRANSPORTER"/>
    <property type="match status" value="1"/>
</dbReference>
<dbReference type="GO" id="GO:1904680">
    <property type="term" value="F:peptide transmembrane transporter activity"/>
    <property type="evidence" value="ECO:0007669"/>
    <property type="project" value="TreeGrafter"/>
</dbReference>
<dbReference type="InterPro" id="IPR030678">
    <property type="entry name" value="Peptide/Ni-bd"/>
</dbReference>
<feature type="chain" id="PRO_5011757919" evidence="4">
    <location>
        <begin position="25"/>
        <end position="631"/>
    </location>
</feature>
<dbReference type="InterPro" id="IPR039424">
    <property type="entry name" value="SBP_5"/>
</dbReference>
<evidence type="ECO:0000256" key="4">
    <source>
        <dbReference type="SAM" id="SignalP"/>
    </source>
</evidence>